<dbReference type="STRING" id="294935.ATN88_12515"/>
<dbReference type="Proteomes" id="UP000070529">
    <property type="component" value="Unassembled WGS sequence"/>
</dbReference>
<dbReference type="AlphaFoldDB" id="A0A135I2S9"/>
<comment type="caution">
    <text evidence="1">The sequence shown here is derived from an EMBL/GenBank/DDBJ whole genome shotgun (WGS) entry which is preliminary data.</text>
</comment>
<organism evidence="1 2">
    <name type="scientific">Enterovibrio coralii</name>
    <dbReference type="NCBI Taxonomy" id="294935"/>
    <lineage>
        <taxon>Bacteria</taxon>
        <taxon>Pseudomonadati</taxon>
        <taxon>Pseudomonadota</taxon>
        <taxon>Gammaproteobacteria</taxon>
        <taxon>Vibrionales</taxon>
        <taxon>Vibrionaceae</taxon>
        <taxon>Enterovibrio</taxon>
    </lineage>
</organism>
<dbReference type="EMBL" id="LNTY01000060">
    <property type="protein sequence ID" value="KXF79738.1"/>
    <property type="molecule type" value="Genomic_DNA"/>
</dbReference>
<name>A0A135I2S9_9GAMM</name>
<gene>
    <name evidence="1" type="ORF">ATN88_12515</name>
</gene>
<accession>A0A135I2S9</accession>
<protein>
    <submittedName>
        <fullName evidence="1">Uncharacterized protein</fullName>
    </submittedName>
</protein>
<sequence>MKNGVLKRITILNAMKNILVILANGHLRENKTNKHLIVRLDKFKGKDSLFCTGKEIHICFSN</sequence>
<evidence type="ECO:0000313" key="1">
    <source>
        <dbReference type="EMBL" id="KXF79738.1"/>
    </source>
</evidence>
<reference evidence="1 2" key="1">
    <citation type="submission" date="2015-11" db="EMBL/GenBank/DDBJ databases">
        <title>Genomic Taxonomy of the Vibrionaceae.</title>
        <authorList>
            <person name="Gomez-Gil B."/>
            <person name="Enciso-Ibarra J."/>
        </authorList>
    </citation>
    <scope>NUCLEOTIDE SEQUENCE [LARGE SCALE GENOMIC DNA]</scope>
    <source>
        <strain evidence="1 2">CAIM 912</strain>
    </source>
</reference>
<keyword evidence="2" id="KW-1185">Reference proteome</keyword>
<evidence type="ECO:0000313" key="2">
    <source>
        <dbReference type="Proteomes" id="UP000070529"/>
    </source>
</evidence>
<proteinExistence type="predicted"/>